<evidence type="ECO:0000313" key="3">
    <source>
        <dbReference type="Proteomes" id="UP000298663"/>
    </source>
</evidence>
<accession>A0A4U5MKT8</accession>
<comment type="caution">
    <text evidence="2">The sequence shown here is derived from an EMBL/GenBank/DDBJ whole genome shotgun (WGS) entry which is preliminary data.</text>
</comment>
<reference evidence="2 3" key="2">
    <citation type="journal article" date="2019" name="G3 (Bethesda)">
        <title>Hybrid Assembly of the Genome of the Entomopathogenic Nematode Steinernema carpocapsae Identifies the X-Chromosome.</title>
        <authorList>
            <person name="Serra L."/>
            <person name="Macchietto M."/>
            <person name="Macias-Munoz A."/>
            <person name="McGill C.J."/>
            <person name="Rodriguez I.M."/>
            <person name="Rodriguez B."/>
            <person name="Murad R."/>
            <person name="Mortazavi A."/>
        </authorList>
    </citation>
    <scope>NUCLEOTIDE SEQUENCE [LARGE SCALE GENOMIC DNA]</scope>
    <source>
        <strain evidence="2 3">ALL</strain>
    </source>
</reference>
<dbReference type="EMBL" id="AZBU02000007">
    <property type="protein sequence ID" value="TKR70021.1"/>
    <property type="molecule type" value="Genomic_DNA"/>
</dbReference>
<organism evidence="2 3">
    <name type="scientific">Steinernema carpocapsae</name>
    <name type="common">Entomopathogenic nematode</name>
    <dbReference type="NCBI Taxonomy" id="34508"/>
    <lineage>
        <taxon>Eukaryota</taxon>
        <taxon>Metazoa</taxon>
        <taxon>Ecdysozoa</taxon>
        <taxon>Nematoda</taxon>
        <taxon>Chromadorea</taxon>
        <taxon>Rhabditida</taxon>
        <taxon>Tylenchina</taxon>
        <taxon>Panagrolaimomorpha</taxon>
        <taxon>Strongyloidoidea</taxon>
        <taxon>Steinernematidae</taxon>
        <taxon>Steinernema</taxon>
    </lineage>
</organism>
<evidence type="ECO:0000313" key="2">
    <source>
        <dbReference type="EMBL" id="TKR70021.1"/>
    </source>
</evidence>
<gene>
    <name evidence="2" type="ORF">L596_022094</name>
</gene>
<dbReference type="Proteomes" id="UP000298663">
    <property type="component" value="Unassembled WGS sequence"/>
</dbReference>
<sequence>MDVFGLVLIVLYWMSSGLSSVNSNVIITKRRFTEVHEIYEADEEAMKGKYVRFNVSYVTLPQDDHEMVLKESKFDVSSQECFSTLPLRHAAAIRLAYNRVLGADTVAGSNLHYLTVDIRRDISDKKDYNFAQTSNRRRVISPEAKLCREFRSESELFLFLAKTLITFDEFAGKV</sequence>
<evidence type="ECO:0000256" key="1">
    <source>
        <dbReference type="SAM" id="SignalP"/>
    </source>
</evidence>
<feature type="signal peptide" evidence="1">
    <location>
        <begin position="1"/>
        <end position="23"/>
    </location>
</feature>
<proteinExistence type="predicted"/>
<protein>
    <submittedName>
        <fullName evidence="2">Uncharacterized protein</fullName>
    </submittedName>
</protein>
<reference evidence="2 3" key="1">
    <citation type="journal article" date="2015" name="Genome Biol.">
        <title>Comparative genomics of Steinernema reveals deeply conserved gene regulatory networks.</title>
        <authorList>
            <person name="Dillman A.R."/>
            <person name="Macchietto M."/>
            <person name="Porter C.F."/>
            <person name="Rogers A."/>
            <person name="Williams B."/>
            <person name="Antoshechkin I."/>
            <person name="Lee M.M."/>
            <person name="Goodwin Z."/>
            <person name="Lu X."/>
            <person name="Lewis E.E."/>
            <person name="Goodrich-Blair H."/>
            <person name="Stock S.P."/>
            <person name="Adams B.J."/>
            <person name="Sternberg P.W."/>
            <person name="Mortazavi A."/>
        </authorList>
    </citation>
    <scope>NUCLEOTIDE SEQUENCE [LARGE SCALE GENOMIC DNA]</scope>
    <source>
        <strain evidence="2 3">ALL</strain>
    </source>
</reference>
<dbReference type="AlphaFoldDB" id="A0A4U5MKT8"/>
<keyword evidence="1" id="KW-0732">Signal</keyword>
<name>A0A4U5MKT8_STECR</name>
<keyword evidence="3" id="KW-1185">Reference proteome</keyword>
<feature type="chain" id="PRO_5020209578" evidence="1">
    <location>
        <begin position="24"/>
        <end position="174"/>
    </location>
</feature>